<evidence type="ECO:0000313" key="2">
    <source>
        <dbReference type="Proteomes" id="UP000824533"/>
    </source>
</evidence>
<reference evidence="1 2" key="1">
    <citation type="journal article" date="2021" name="Front. Genet.">
        <title>Chromosome-Level Genome Assembly Reveals Significant Gene Expansion in the Toll and IMD Signaling Pathways of Dendrolimus kikuchii.</title>
        <authorList>
            <person name="Zhou J."/>
            <person name="Wu P."/>
            <person name="Xiong Z."/>
            <person name="Liu N."/>
            <person name="Zhao N."/>
            <person name="Ji M."/>
            <person name="Qiu Y."/>
            <person name="Yang B."/>
        </authorList>
    </citation>
    <scope>NUCLEOTIDE SEQUENCE [LARGE SCALE GENOMIC DNA]</scope>
    <source>
        <strain evidence="1">Ann1</strain>
    </source>
</reference>
<accession>A0ACC1DID3</accession>
<dbReference type="Proteomes" id="UP000824533">
    <property type="component" value="Linkage Group LG01"/>
</dbReference>
<organism evidence="1 2">
    <name type="scientific">Dendrolimus kikuchii</name>
    <dbReference type="NCBI Taxonomy" id="765133"/>
    <lineage>
        <taxon>Eukaryota</taxon>
        <taxon>Metazoa</taxon>
        <taxon>Ecdysozoa</taxon>
        <taxon>Arthropoda</taxon>
        <taxon>Hexapoda</taxon>
        <taxon>Insecta</taxon>
        <taxon>Pterygota</taxon>
        <taxon>Neoptera</taxon>
        <taxon>Endopterygota</taxon>
        <taxon>Lepidoptera</taxon>
        <taxon>Glossata</taxon>
        <taxon>Ditrysia</taxon>
        <taxon>Bombycoidea</taxon>
        <taxon>Lasiocampidae</taxon>
        <taxon>Dendrolimus</taxon>
    </lineage>
</organism>
<proteinExistence type="predicted"/>
<name>A0ACC1DID3_9NEOP</name>
<keyword evidence="2" id="KW-1185">Reference proteome</keyword>
<protein>
    <submittedName>
        <fullName evidence="1">Uncharacterized protein</fullName>
    </submittedName>
</protein>
<gene>
    <name evidence="1" type="ORF">K1T71_000043</name>
</gene>
<comment type="caution">
    <text evidence="1">The sequence shown here is derived from an EMBL/GenBank/DDBJ whole genome shotgun (WGS) entry which is preliminary data.</text>
</comment>
<dbReference type="EMBL" id="CM034387">
    <property type="protein sequence ID" value="KAJ0183620.1"/>
    <property type="molecule type" value="Genomic_DNA"/>
</dbReference>
<evidence type="ECO:0000313" key="1">
    <source>
        <dbReference type="EMBL" id="KAJ0183620.1"/>
    </source>
</evidence>
<sequence>MAQTRAGLLRYEMRPLKKRLRYCDKRQYNYFQPLEDELIVEWAINNPKRRWRALAMKLETITGIARTPNSLSRRYLRVLLPSGRGFEHHIRASPIAIITIRLRFFYPRT</sequence>